<name>A0AAN8IA69_TRICO</name>
<evidence type="ECO:0000313" key="1">
    <source>
        <dbReference type="EMBL" id="KAK5966629.1"/>
    </source>
</evidence>
<protein>
    <submittedName>
        <fullName evidence="1">Uncharacterized protein</fullName>
    </submittedName>
</protein>
<sequence length="230" mass="25856">GAERPRQRLIEKPSDLIQNKILFSCLVMNRLPAADAVSFFEKEYLKDAPVCEYHYAQAAFFLGDQTRRRPYDKFPMDGLEHLPYAILKNIVDRIRSYGIIAQKEDISVDDIIKFYRHCRSIYCSKGECDEETNFSNASHQEPPVSTNGSHNQIAAPNTCLMEDEPLFLSNSVLEYNQKEESAPPIKVKRVVSPEAAVSANCSGSRSAAAGQCDSVRVARRLLSFYANGLL</sequence>
<feature type="non-terminal residue" evidence="1">
    <location>
        <position position="1"/>
    </location>
</feature>
<keyword evidence="2" id="KW-1185">Reference proteome</keyword>
<comment type="caution">
    <text evidence="1">The sequence shown here is derived from an EMBL/GenBank/DDBJ whole genome shotgun (WGS) entry which is preliminary data.</text>
</comment>
<dbReference type="EMBL" id="WIXE01023304">
    <property type="protein sequence ID" value="KAK5966629.1"/>
    <property type="molecule type" value="Genomic_DNA"/>
</dbReference>
<dbReference type="Proteomes" id="UP001331761">
    <property type="component" value="Unassembled WGS sequence"/>
</dbReference>
<reference evidence="1 2" key="1">
    <citation type="submission" date="2019-10" db="EMBL/GenBank/DDBJ databases">
        <title>Assembly and Annotation for the nematode Trichostrongylus colubriformis.</title>
        <authorList>
            <person name="Martin J."/>
        </authorList>
    </citation>
    <scope>NUCLEOTIDE SEQUENCE [LARGE SCALE GENOMIC DNA]</scope>
    <source>
        <strain evidence="1">G859</strain>
        <tissue evidence="1">Whole worm</tissue>
    </source>
</reference>
<dbReference type="AlphaFoldDB" id="A0AAN8IA69"/>
<gene>
    <name evidence="1" type="ORF">GCK32_017619</name>
</gene>
<accession>A0AAN8IA69</accession>
<proteinExistence type="predicted"/>
<evidence type="ECO:0000313" key="2">
    <source>
        <dbReference type="Proteomes" id="UP001331761"/>
    </source>
</evidence>
<organism evidence="1 2">
    <name type="scientific">Trichostrongylus colubriformis</name>
    <name type="common">Black scour worm</name>
    <dbReference type="NCBI Taxonomy" id="6319"/>
    <lineage>
        <taxon>Eukaryota</taxon>
        <taxon>Metazoa</taxon>
        <taxon>Ecdysozoa</taxon>
        <taxon>Nematoda</taxon>
        <taxon>Chromadorea</taxon>
        <taxon>Rhabditida</taxon>
        <taxon>Rhabditina</taxon>
        <taxon>Rhabditomorpha</taxon>
        <taxon>Strongyloidea</taxon>
        <taxon>Trichostrongylidae</taxon>
        <taxon>Trichostrongylus</taxon>
    </lineage>
</organism>